<name>A0A0E9VF85_ANGAN</name>
<organism evidence="1">
    <name type="scientific">Anguilla anguilla</name>
    <name type="common">European freshwater eel</name>
    <name type="synonym">Muraena anguilla</name>
    <dbReference type="NCBI Taxonomy" id="7936"/>
    <lineage>
        <taxon>Eukaryota</taxon>
        <taxon>Metazoa</taxon>
        <taxon>Chordata</taxon>
        <taxon>Craniata</taxon>
        <taxon>Vertebrata</taxon>
        <taxon>Euteleostomi</taxon>
        <taxon>Actinopterygii</taxon>
        <taxon>Neopterygii</taxon>
        <taxon>Teleostei</taxon>
        <taxon>Anguilliformes</taxon>
        <taxon>Anguillidae</taxon>
        <taxon>Anguilla</taxon>
    </lineage>
</organism>
<proteinExistence type="predicted"/>
<dbReference type="EMBL" id="GBXM01032729">
    <property type="protein sequence ID" value="JAH75848.1"/>
    <property type="molecule type" value="Transcribed_RNA"/>
</dbReference>
<protein>
    <submittedName>
        <fullName evidence="1">Uncharacterized protein</fullName>
    </submittedName>
</protein>
<reference evidence="1" key="1">
    <citation type="submission" date="2014-11" db="EMBL/GenBank/DDBJ databases">
        <authorList>
            <person name="Amaro Gonzalez C."/>
        </authorList>
    </citation>
    <scope>NUCLEOTIDE SEQUENCE</scope>
</reference>
<evidence type="ECO:0000313" key="1">
    <source>
        <dbReference type="EMBL" id="JAH75848.1"/>
    </source>
</evidence>
<reference evidence="1" key="2">
    <citation type="journal article" date="2015" name="Fish Shellfish Immunol.">
        <title>Early steps in the European eel (Anguilla anguilla)-Vibrio vulnificus interaction in the gills: Role of the RtxA13 toxin.</title>
        <authorList>
            <person name="Callol A."/>
            <person name="Pajuelo D."/>
            <person name="Ebbesson L."/>
            <person name="Teles M."/>
            <person name="MacKenzie S."/>
            <person name="Amaro C."/>
        </authorList>
    </citation>
    <scope>NUCLEOTIDE SEQUENCE</scope>
</reference>
<dbReference type="AlphaFoldDB" id="A0A0E9VF85"/>
<accession>A0A0E9VF85</accession>
<sequence>MLHGMMKHCLEITVTFSPFHLTALNVQ</sequence>